<dbReference type="InterPro" id="IPR007341">
    <property type="entry name" value="Transgly_assoc"/>
</dbReference>
<keyword evidence="9" id="KW-1185">Reference proteome</keyword>
<protein>
    <submittedName>
        <fullName evidence="8">GlsB/YeaQ/YmgE family stress response membrane protein</fullName>
    </submittedName>
</protein>
<evidence type="ECO:0000256" key="7">
    <source>
        <dbReference type="SAM" id="Phobius"/>
    </source>
</evidence>
<dbReference type="EMBL" id="JAZBJZ010000008">
    <property type="protein sequence ID" value="MEE3715803.1"/>
    <property type="molecule type" value="Genomic_DNA"/>
</dbReference>
<keyword evidence="6 7" id="KW-0472">Membrane</keyword>
<dbReference type="Proteomes" id="UP001333818">
    <property type="component" value="Unassembled WGS sequence"/>
</dbReference>
<dbReference type="PANTHER" id="PTHR33884:SF3">
    <property type="entry name" value="UPF0410 PROTEIN YMGE"/>
    <property type="match status" value="1"/>
</dbReference>
<evidence type="ECO:0000256" key="6">
    <source>
        <dbReference type="ARBA" id="ARBA00023136"/>
    </source>
</evidence>
<dbReference type="PANTHER" id="PTHR33884">
    <property type="entry name" value="UPF0410 PROTEIN YMGE"/>
    <property type="match status" value="1"/>
</dbReference>
<dbReference type="GO" id="GO:0005886">
    <property type="term" value="C:plasma membrane"/>
    <property type="evidence" value="ECO:0007669"/>
    <property type="project" value="UniProtKB-SubCell"/>
</dbReference>
<accession>A0AAW9PUH5</accession>
<gene>
    <name evidence="8" type="ORF">V2H45_03470</name>
</gene>
<keyword evidence="4 7" id="KW-0812">Transmembrane</keyword>
<evidence type="ECO:0000256" key="2">
    <source>
        <dbReference type="ARBA" id="ARBA00011006"/>
    </source>
</evidence>
<evidence type="ECO:0000256" key="5">
    <source>
        <dbReference type="ARBA" id="ARBA00022989"/>
    </source>
</evidence>
<evidence type="ECO:0000313" key="9">
    <source>
        <dbReference type="Proteomes" id="UP001333818"/>
    </source>
</evidence>
<dbReference type="AlphaFoldDB" id="A0AAW9PUH5"/>
<evidence type="ECO:0000256" key="4">
    <source>
        <dbReference type="ARBA" id="ARBA00022692"/>
    </source>
</evidence>
<comment type="similarity">
    <text evidence="2">Belongs to the UPF0410 family.</text>
</comment>
<sequence length="93" mass="9747">MTISLSGLILLIVIAAVCGAIGKAIAGDVQGGLIVSIALGFIGAILGPWVAQALKLPEPFTIAIDGHPFPILWSIIGAALFVAFIHLFSRRRW</sequence>
<name>A0AAW9PUH5_9CYAN</name>
<feature type="transmembrane region" description="Helical" evidence="7">
    <location>
        <begin position="33"/>
        <end position="51"/>
    </location>
</feature>
<evidence type="ECO:0000313" key="8">
    <source>
        <dbReference type="EMBL" id="MEE3715803.1"/>
    </source>
</evidence>
<comment type="subcellular location">
    <subcellularLocation>
        <location evidence="1">Cell membrane</location>
        <topology evidence="1">Multi-pass membrane protein</topology>
    </subcellularLocation>
</comment>
<organism evidence="8 9">
    <name type="scientific">Tumidithrix elongata BACA0141</name>
    <dbReference type="NCBI Taxonomy" id="2716417"/>
    <lineage>
        <taxon>Bacteria</taxon>
        <taxon>Bacillati</taxon>
        <taxon>Cyanobacteriota</taxon>
        <taxon>Cyanophyceae</taxon>
        <taxon>Pseudanabaenales</taxon>
        <taxon>Pseudanabaenaceae</taxon>
        <taxon>Tumidithrix</taxon>
        <taxon>Tumidithrix elongata</taxon>
    </lineage>
</organism>
<proteinExistence type="inferred from homology"/>
<feature type="transmembrane region" description="Helical" evidence="7">
    <location>
        <begin position="71"/>
        <end position="89"/>
    </location>
</feature>
<dbReference type="RefSeq" id="WP_330482227.1">
    <property type="nucleotide sequence ID" value="NZ_JAZBJZ010000008.1"/>
</dbReference>
<comment type="caution">
    <text evidence="8">The sequence shown here is derived from an EMBL/GenBank/DDBJ whole genome shotgun (WGS) entry which is preliminary data.</text>
</comment>
<keyword evidence="5 7" id="KW-1133">Transmembrane helix</keyword>
<keyword evidence="3" id="KW-1003">Cell membrane</keyword>
<evidence type="ECO:0000256" key="3">
    <source>
        <dbReference type="ARBA" id="ARBA00022475"/>
    </source>
</evidence>
<reference evidence="8" key="1">
    <citation type="submission" date="2024-01" db="EMBL/GenBank/DDBJ databases">
        <title>Bank of Algae and Cyanobacteria of the Azores (BACA) strain genomes.</title>
        <authorList>
            <person name="Luz R."/>
            <person name="Cordeiro R."/>
            <person name="Fonseca A."/>
            <person name="Goncalves V."/>
        </authorList>
    </citation>
    <scope>NUCLEOTIDE SEQUENCE</scope>
    <source>
        <strain evidence="8">BACA0141</strain>
    </source>
</reference>
<evidence type="ECO:0000256" key="1">
    <source>
        <dbReference type="ARBA" id="ARBA00004651"/>
    </source>
</evidence>
<feature type="transmembrane region" description="Helical" evidence="7">
    <location>
        <begin position="6"/>
        <end position="26"/>
    </location>
</feature>